<proteinExistence type="predicted"/>
<dbReference type="AlphaFoldDB" id="A0A1I6S783"/>
<dbReference type="OrthoDB" id="333539at2157"/>
<organism evidence="1 2">
    <name type="scientific">Halostagnicola kamekurae</name>
    <dbReference type="NCBI Taxonomy" id="619731"/>
    <lineage>
        <taxon>Archaea</taxon>
        <taxon>Methanobacteriati</taxon>
        <taxon>Methanobacteriota</taxon>
        <taxon>Stenosarchaea group</taxon>
        <taxon>Halobacteria</taxon>
        <taxon>Halobacteriales</taxon>
        <taxon>Natrialbaceae</taxon>
        <taxon>Halostagnicola</taxon>
    </lineage>
</organism>
<keyword evidence="2" id="KW-1185">Reference proteome</keyword>
<evidence type="ECO:0000313" key="2">
    <source>
        <dbReference type="Proteomes" id="UP000199199"/>
    </source>
</evidence>
<dbReference type="EMBL" id="FOZS01000002">
    <property type="protein sequence ID" value="SFS72825.1"/>
    <property type="molecule type" value="Genomic_DNA"/>
</dbReference>
<reference evidence="2" key="1">
    <citation type="submission" date="2016-10" db="EMBL/GenBank/DDBJ databases">
        <authorList>
            <person name="Varghese N."/>
            <person name="Submissions S."/>
        </authorList>
    </citation>
    <scope>NUCLEOTIDE SEQUENCE [LARGE SCALE GENOMIC DNA]</scope>
    <source>
        <strain evidence="2">DSM 22427</strain>
    </source>
</reference>
<accession>A0A1I6S783</accession>
<dbReference type="RefSeq" id="WP_092904925.1">
    <property type="nucleotide sequence ID" value="NZ_FOZS01000002.1"/>
</dbReference>
<sequence length="397" mass="43170">MSEKDTETVVHRLSTIRERLDAGMDRREFVRTLASAGYAVGMAQLLGVDDFLETDDGDVPVVTALARDRTDDPFSLEKRTRTVPAEWYAAVEKAFEVNEILASSRVMGYLGSAVVPGDYRSGTASVTIGVTGDSGFIGDLIGTVSDSLGLEIERFEDEEFETFEEFRDGADRSIRQPRLARDAANGTAPGGVTCETDSTMATLGPAMYDPESGSSFFVTAEHAFDDEATVVGEALTLPTETEESFDLGTVRFDHPIADIVAVEPSGRLDPINRIDTSPPSTITGQYTRWGLADLLARGEPLEKVGAMTGHTTGEIQGIDAVTCFTDNFCRHGQIRWGSEMDLIDGDSGSVSYHPDPEDPEESVLVAGFNNARTWWPGQSYVWGVSAYRVNESLGYHF</sequence>
<evidence type="ECO:0000313" key="1">
    <source>
        <dbReference type="EMBL" id="SFS72825.1"/>
    </source>
</evidence>
<dbReference type="SUPFAM" id="SSF50494">
    <property type="entry name" value="Trypsin-like serine proteases"/>
    <property type="match status" value="1"/>
</dbReference>
<dbReference type="InterPro" id="IPR009003">
    <property type="entry name" value="Peptidase_S1_PA"/>
</dbReference>
<gene>
    <name evidence="1" type="ORF">SAMN04488556_2467</name>
</gene>
<name>A0A1I6S783_9EURY</name>
<protein>
    <submittedName>
        <fullName evidence="1">Uncharacterized protein</fullName>
    </submittedName>
</protein>
<dbReference type="Proteomes" id="UP000199199">
    <property type="component" value="Unassembled WGS sequence"/>
</dbReference>